<name>A0A2P2JD36_RHIMU</name>
<dbReference type="AlphaFoldDB" id="A0A2P2JD36"/>
<reference evidence="1" key="1">
    <citation type="submission" date="2018-02" db="EMBL/GenBank/DDBJ databases">
        <title>Rhizophora mucronata_Transcriptome.</title>
        <authorList>
            <person name="Meera S.P."/>
            <person name="Sreeshan A."/>
            <person name="Augustine A."/>
        </authorList>
    </citation>
    <scope>NUCLEOTIDE SEQUENCE</scope>
    <source>
        <tissue evidence="1">Leaf</tissue>
    </source>
</reference>
<evidence type="ECO:0000313" key="1">
    <source>
        <dbReference type="EMBL" id="MBW91384.1"/>
    </source>
</evidence>
<protein>
    <submittedName>
        <fullName evidence="1">Uncharacterized protein</fullName>
    </submittedName>
</protein>
<sequence length="55" mass="6301">MGLCIMKDWSVAMPQCKRVQNRPRRPILGLSIGIEGRRSSKKRVGDFHCYLVAKL</sequence>
<accession>A0A2P2JD36</accession>
<organism evidence="1">
    <name type="scientific">Rhizophora mucronata</name>
    <name type="common">Asiatic mangrove</name>
    <dbReference type="NCBI Taxonomy" id="61149"/>
    <lineage>
        <taxon>Eukaryota</taxon>
        <taxon>Viridiplantae</taxon>
        <taxon>Streptophyta</taxon>
        <taxon>Embryophyta</taxon>
        <taxon>Tracheophyta</taxon>
        <taxon>Spermatophyta</taxon>
        <taxon>Magnoliopsida</taxon>
        <taxon>eudicotyledons</taxon>
        <taxon>Gunneridae</taxon>
        <taxon>Pentapetalae</taxon>
        <taxon>rosids</taxon>
        <taxon>fabids</taxon>
        <taxon>Malpighiales</taxon>
        <taxon>Rhizophoraceae</taxon>
        <taxon>Rhizophora</taxon>
    </lineage>
</organism>
<dbReference type="EMBL" id="GGEC01010901">
    <property type="protein sequence ID" value="MBW91384.1"/>
    <property type="molecule type" value="Transcribed_RNA"/>
</dbReference>
<proteinExistence type="predicted"/>